<accession>A0A2C9U9K5</accession>
<reference evidence="1" key="1">
    <citation type="submission" date="2016-02" db="EMBL/GenBank/DDBJ databases">
        <title>WGS assembly of Manihot esculenta.</title>
        <authorList>
            <person name="Bredeson J.V."/>
            <person name="Prochnik S.E."/>
            <person name="Lyons J.B."/>
            <person name="Schmutz J."/>
            <person name="Grimwood J."/>
            <person name="Vrebalov J."/>
            <person name="Bart R.S."/>
            <person name="Amuge T."/>
            <person name="Ferguson M.E."/>
            <person name="Green R."/>
            <person name="Putnam N."/>
            <person name="Stites J."/>
            <person name="Rounsley S."/>
            <person name="Rokhsar D.S."/>
        </authorList>
    </citation>
    <scope>NUCLEOTIDE SEQUENCE [LARGE SCALE GENOMIC DNA]</scope>
    <source>
        <tissue evidence="1">Leaf</tissue>
    </source>
</reference>
<evidence type="ECO:0000313" key="1">
    <source>
        <dbReference type="EMBL" id="OAY26841.1"/>
    </source>
</evidence>
<proteinExistence type="predicted"/>
<dbReference type="STRING" id="3983.A0A2C9U9K5"/>
<dbReference type="AlphaFoldDB" id="A0A2C9U9K5"/>
<name>A0A2C9U9K5_MANES</name>
<protein>
    <submittedName>
        <fullName evidence="1">Uncharacterized protein</fullName>
    </submittedName>
</protein>
<sequence>MERQGCAIGRFGSEPNRTEKTENRFIKIFKTEKTDYKSITEPNQTDKNLFGSVQTEITNQFHESWIVMEVRRSPRSGIVIGTASFLGGGMSSLILKFPPNFVRQLSTKSRRNCSNIDVAQVVAASWSDNSATGIPLAAAAGSAAIPATPVDLIDGDEATVVRVWLG</sequence>
<gene>
    <name evidence="1" type="ORF">MANES_16G079100</name>
</gene>
<dbReference type="EMBL" id="CM004402">
    <property type="protein sequence ID" value="OAY26841.1"/>
    <property type="molecule type" value="Genomic_DNA"/>
</dbReference>
<organism evidence="1">
    <name type="scientific">Manihot esculenta</name>
    <name type="common">Cassava</name>
    <name type="synonym">Jatropha manihot</name>
    <dbReference type="NCBI Taxonomy" id="3983"/>
    <lineage>
        <taxon>Eukaryota</taxon>
        <taxon>Viridiplantae</taxon>
        <taxon>Streptophyta</taxon>
        <taxon>Embryophyta</taxon>
        <taxon>Tracheophyta</taxon>
        <taxon>Spermatophyta</taxon>
        <taxon>Magnoliopsida</taxon>
        <taxon>eudicotyledons</taxon>
        <taxon>Gunneridae</taxon>
        <taxon>Pentapetalae</taxon>
        <taxon>rosids</taxon>
        <taxon>fabids</taxon>
        <taxon>Malpighiales</taxon>
        <taxon>Euphorbiaceae</taxon>
        <taxon>Crotonoideae</taxon>
        <taxon>Manihoteae</taxon>
        <taxon>Manihot</taxon>
    </lineage>
</organism>